<evidence type="ECO:0000256" key="1">
    <source>
        <dbReference type="SAM" id="MobiDB-lite"/>
    </source>
</evidence>
<protein>
    <submittedName>
        <fullName evidence="2">Uncharacterized protein</fullName>
    </submittedName>
</protein>
<dbReference type="Proteomes" id="UP000270094">
    <property type="component" value="Unassembled WGS sequence"/>
</dbReference>
<proteinExistence type="predicted"/>
<organism evidence="2 3">
    <name type="scientific">Strongylus vulgaris</name>
    <name type="common">Blood worm</name>
    <dbReference type="NCBI Taxonomy" id="40348"/>
    <lineage>
        <taxon>Eukaryota</taxon>
        <taxon>Metazoa</taxon>
        <taxon>Ecdysozoa</taxon>
        <taxon>Nematoda</taxon>
        <taxon>Chromadorea</taxon>
        <taxon>Rhabditida</taxon>
        <taxon>Rhabditina</taxon>
        <taxon>Rhabditomorpha</taxon>
        <taxon>Strongyloidea</taxon>
        <taxon>Strongylidae</taxon>
        <taxon>Strongylus</taxon>
    </lineage>
</organism>
<accession>A0A3P7KPE6</accession>
<name>A0A3P7KPE6_STRVU</name>
<gene>
    <name evidence="2" type="ORF">SVUK_LOCUS7463</name>
</gene>
<dbReference type="EMBL" id="UYYB01025487">
    <property type="protein sequence ID" value="VDM72465.1"/>
    <property type="molecule type" value="Genomic_DNA"/>
</dbReference>
<sequence>MVIVRRSEERETGPELHDGATYRYRAVYANERNQLALTEINRQRFAGRFTKWDERDQKEPQWIDGVRSRGCDSSTSYVRANGTDYNKAGRAPP</sequence>
<reference evidence="2 3" key="1">
    <citation type="submission" date="2018-11" db="EMBL/GenBank/DDBJ databases">
        <authorList>
            <consortium name="Pathogen Informatics"/>
        </authorList>
    </citation>
    <scope>NUCLEOTIDE SEQUENCE [LARGE SCALE GENOMIC DNA]</scope>
</reference>
<dbReference type="AlphaFoldDB" id="A0A3P7KPE6"/>
<feature type="region of interest" description="Disordered" evidence="1">
    <location>
        <begin position="63"/>
        <end position="93"/>
    </location>
</feature>
<evidence type="ECO:0000313" key="3">
    <source>
        <dbReference type="Proteomes" id="UP000270094"/>
    </source>
</evidence>
<evidence type="ECO:0000313" key="2">
    <source>
        <dbReference type="EMBL" id="VDM72465.1"/>
    </source>
</evidence>
<keyword evidence="3" id="KW-1185">Reference proteome</keyword>